<organism evidence="1">
    <name type="scientific">termite gut metagenome</name>
    <dbReference type="NCBI Taxonomy" id="433724"/>
    <lineage>
        <taxon>unclassified sequences</taxon>
        <taxon>metagenomes</taxon>
        <taxon>organismal metagenomes</taxon>
    </lineage>
</organism>
<reference evidence="1" key="1">
    <citation type="submission" date="2019-03" db="EMBL/GenBank/DDBJ databases">
        <title>Single cell metagenomics reveals metabolic interactions within the superorganism composed of flagellate Streblomastix strix and complex community of Bacteroidetes bacteria on its surface.</title>
        <authorList>
            <person name="Treitli S.C."/>
            <person name="Kolisko M."/>
            <person name="Husnik F."/>
            <person name="Keeling P."/>
            <person name="Hampl V."/>
        </authorList>
    </citation>
    <scope>NUCLEOTIDE SEQUENCE</scope>
    <source>
        <strain evidence="1">STM</strain>
    </source>
</reference>
<comment type="caution">
    <text evidence="1">The sequence shown here is derived from an EMBL/GenBank/DDBJ whole genome shotgun (WGS) entry which is preliminary data.</text>
</comment>
<name>A0A5J4PQJ9_9ZZZZ</name>
<proteinExistence type="predicted"/>
<dbReference type="EMBL" id="SNRY01007254">
    <property type="protein sequence ID" value="KAA6310794.1"/>
    <property type="molecule type" value="Genomic_DNA"/>
</dbReference>
<evidence type="ECO:0000313" key="1">
    <source>
        <dbReference type="EMBL" id="KAA6310794.1"/>
    </source>
</evidence>
<accession>A0A5J4PQJ9</accession>
<protein>
    <submittedName>
        <fullName evidence="1">Uncharacterized protein</fullName>
    </submittedName>
</protein>
<sequence>MKKTAILFLLLTAIPFQVQGQSPAKRYEQMQRGLSSGWNTWDTRSVLTHVLLPYGAAIDLNLTN</sequence>
<feature type="non-terminal residue" evidence="1">
    <location>
        <position position="64"/>
    </location>
</feature>
<dbReference type="AlphaFoldDB" id="A0A5J4PQJ9"/>
<gene>
    <name evidence="1" type="ORF">EZS27_037967</name>
</gene>